<sequence length="236" mass="27240">MFDNLADYPNTSPPSTYTYLKTLCCDCNNGMPSAVAFMQGLREYTEVCLYEQEEWEADKWAEIHKNHQIQYSKCNYHATPHSWSAPSNENGYPNIMEQSCPLYPALKQRHYRNYHAKHYPNPQSQLQSPLQSPKQHQPNKNYNTTPHTPSPPTTLGNKHHNNTPACTPYSTSHLHTPPWLNKNPDRNHHNKLHYSTHTPAGTMTKRRPPPWPIIPSSTTILSIKNSHPLPRLNIHH</sequence>
<evidence type="ECO:0000313" key="3">
    <source>
        <dbReference type="Proteomes" id="UP000054166"/>
    </source>
</evidence>
<keyword evidence="3" id="KW-1185">Reference proteome</keyword>
<organism evidence="2 3">
    <name type="scientific">Piloderma croceum (strain F 1598)</name>
    <dbReference type="NCBI Taxonomy" id="765440"/>
    <lineage>
        <taxon>Eukaryota</taxon>
        <taxon>Fungi</taxon>
        <taxon>Dikarya</taxon>
        <taxon>Basidiomycota</taxon>
        <taxon>Agaricomycotina</taxon>
        <taxon>Agaricomycetes</taxon>
        <taxon>Agaricomycetidae</taxon>
        <taxon>Atheliales</taxon>
        <taxon>Atheliaceae</taxon>
        <taxon>Piloderma</taxon>
    </lineage>
</organism>
<dbReference type="AlphaFoldDB" id="A0A0C3G543"/>
<dbReference type="Proteomes" id="UP000054166">
    <property type="component" value="Unassembled WGS sequence"/>
</dbReference>
<dbReference type="EMBL" id="KN832980">
    <property type="protein sequence ID" value="KIM86944.1"/>
    <property type="molecule type" value="Genomic_DNA"/>
</dbReference>
<accession>A0A0C3G543</accession>
<proteinExistence type="predicted"/>
<gene>
    <name evidence="2" type="ORF">PILCRDRAFT_4193</name>
</gene>
<reference evidence="3" key="2">
    <citation type="submission" date="2015-01" db="EMBL/GenBank/DDBJ databases">
        <title>Evolutionary Origins and Diversification of the Mycorrhizal Mutualists.</title>
        <authorList>
            <consortium name="DOE Joint Genome Institute"/>
            <consortium name="Mycorrhizal Genomics Consortium"/>
            <person name="Kohler A."/>
            <person name="Kuo A."/>
            <person name="Nagy L.G."/>
            <person name="Floudas D."/>
            <person name="Copeland A."/>
            <person name="Barry K.W."/>
            <person name="Cichocki N."/>
            <person name="Veneault-Fourrey C."/>
            <person name="LaButti K."/>
            <person name="Lindquist E.A."/>
            <person name="Lipzen A."/>
            <person name="Lundell T."/>
            <person name="Morin E."/>
            <person name="Murat C."/>
            <person name="Riley R."/>
            <person name="Ohm R."/>
            <person name="Sun H."/>
            <person name="Tunlid A."/>
            <person name="Henrissat B."/>
            <person name="Grigoriev I.V."/>
            <person name="Hibbett D.S."/>
            <person name="Martin F."/>
        </authorList>
    </citation>
    <scope>NUCLEOTIDE SEQUENCE [LARGE SCALE GENOMIC DNA]</scope>
    <source>
        <strain evidence="3">F 1598</strain>
    </source>
</reference>
<protein>
    <submittedName>
        <fullName evidence="2">Uncharacterized protein</fullName>
    </submittedName>
</protein>
<evidence type="ECO:0000256" key="1">
    <source>
        <dbReference type="SAM" id="MobiDB-lite"/>
    </source>
</evidence>
<feature type="compositionally biased region" description="Low complexity" evidence="1">
    <location>
        <begin position="120"/>
        <end position="138"/>
    </location>
</feature>
<dbReference type="HOGENOM" id="CLU_1175817_0_0_1"/>
<feature type="region of interest" description="Disordered" evidence="1">
    <location>
        <begin position="118"/>
        <end position="216"/>
    </location>
</feature>
<feature type="compositionally biased region" description="Polar residues" evidence="1">
    <location>
        <begin position="162"/>
        <end position="174"/>
    </location>
</feature>
<name>A0A0C3G543_PILCF</name>
<evidence type="ECO:0000313" key="2">
    <source>
        <dbReference type="EMBL" id="KIM86944.1"/>
    </source>
</evidence>
<reference evidence="2 3" key="1">
    <citation type="submission" date="2014-04" db="EMBL/GenBank/DDBJ databases">
        <authorList>
            <consortium name="DOE Joint Genome Institute"/>
            <person name="Kuo A."/>
            <person name="Tarkka M."/>
            <person name="Buscot F."/>
            <person name="Kohler A."/>
            <person name="Nagy L.G."/>
            <person name="Floudas D."/>
            <person name="Copeland A."/>
            <person name="Barry K.W."/>
            <person name="Cichocki N."/>
            <person name="Veneault-Fourrey C."/>
            <person name="LaButti K."/>
            <person name="Lindquist E.A."/>
            <person name="Lipzen A."/>
            <person name="Lundell T."/>
            <person name="Morin E."/>
            <person name="Murat C."/>
            <person name="Sun H."/>
            <person name="Tunlid A."/>
            <person name="Henrissat B."/>
            <person name="Grigoriev I.V."/>
            <person name="Hibbett D.S."/>
            <person name="Martin F."/>
            <person name="Nordberg H.P."/>
            <person name="Cantor M.N."/>
            <person name="Hua S.X."/>
        </authorList>
    </citation>
    <scope>NUCLEOTIDE SEQUENCE [LARGE SCALE GENOMIC DNA]</scope>
    <source>
        <strain evidence="2 3">F 1598</strain>
    </source>
</reference>
<dbReference type="InParanoid" id="A0A0C3G543"/>